<keyword evidence="2" id="KW-1185">Reference proteome</keyword>
<proteinExistence type="predicted"/>
<organism evidence="1 2">
    <name type="scientific">Colletotrichum lupini</name>
    <dbReference type="NCBI Taxonomy" id="145971"/>
    <lineage>
        <taxon>Eukaryota</taxon>
        <taxon>Fungi</taxon>
        <taxon>Dikarya</taxon>
        <taxon>Ascomycota</taxon>
        <taxon>Pezizomycotina</taxon>
        <taxon>Sordariomycetes</taxon>
        <taxon>Hypocreomycetidae</taxon>
        <taxon>Glomerellales</taxon>
        <taxon>Glomerellaceae</taxon>
        <taxon>Colletotrichum</taxon>
        <taxon>Colletotrichum acutatum species complex</taxon>
    </lineage>
</organism>
<evidence type="ECO:0000313" key="1">
    <source>
        <dbReference type="EMBL" id="UQC80425.1"/>
    </source>
</evidence>
<name>A0A9Q8SP01_9PEZI</name>
<dbReference type="KEGG" id="clup:CLUP02_05908"/>
<dbReference type="AlphaFoldDB" id="A0A9Q8SP01"/>
<dbReference type="EMBL" id="CP019475">
    <property type="protein sequence ID" value="UQC80425.1"/>
    <property type="molecule type" value="Genomic_DNA"/>
</dbReference>
<reference evidence="1" key="1">
    <citation type="journal article" date="2021" name="Mol. Plant Microbe Interact.">
        <title>Complete Genome Sequence of the Plant-Pathogenic Fungus Colletotrichum lupini.</title>
        <authorList>
            <person name="Baroncelli R."/>
            <person name="Pensec F."/>
            <person name="Da Lio D."/>
            <person name="Boufleur T."/>
            <person name="Vicente I."/>
            <person name="Sarrocco S."/>
            <person name="Picot A."/>
            <person name="Baraldi E."/>
            <person name="Sukno S."/>
            <person name="Thon M."/>
            <person name="Le Floch G."/>
        </authorList>
    </citation>
    <scope>NUCLEOTIDE SEQUENCE</scope>
    <source>
        <strain evidence="1">IMI 504893</strain>
    </source>
</reference>
<protein>
    <submittedName>
        <fullName evidence="1">Uncharacterized protein</fullName>
    </submittedName>
</protein>
<accession>A0A9Q8SP01</accession>
<sequence>MSTPQVRHLPEYPLMIMSTHLIDWHSIRRETIPLPPSLPTRSAIFSNFGSPAPTVCPRGGPHRMPRLSTKPEKTSKHALAGKAGFFKQGLRHNLNDILLYWSQGGRGKGGSLGQTASFYAASSLPINVCFFAFSHLLRACGTFRDSDGKATAQRAYSSPPTLIFNVSCSLEVCPVGSSLPCCLDAE</sequence>
<evidence type="ECO:0000313" key="2">
    <source>
        <dbReference type="Proteomes" id="UP000830671"/>
    </source>
</evidence>
<dbReference type="GeneID" id="73339923"/>
<dbReference type="RefSeq" id="XP_049142056.1">
    <property type="nucleotide sequence ID" value="XM_049284913.1"/>
</dbReference>
<dbReference type="Proteomes" id="UP000830671">
    <property type="component" value="Chromosome 3"/>
</dbReference>
<gene>
    <name evidence="1" type="ORF">CLUP02_05908</name>
</gene>